<dbReference type="Gene3D" id="3.40.50.720">
    <property type="entry name" value="NAD(P)-binding Rossmann-like Domain"/>
    <property type="match status" value="1"/>
</dbReference>
<feature type="compositionally biased region" description="Basic and acidic residues" evidence="4">
    <location>
        <begin position="350"/>
        <end position="363"/>
    </location>
</feature>
<feature type="transmembrane region" description="Helical" evidence="5">
    <location>
        <begin position="101"/>
        <end position="120"/>
    </location>
</feature>
<keyword evidence="5" id="KW-0812">Transmembrane</keyword>
<dbReference type="PRINTS" id="PR00081">
    <property type="entry name" value="GDHRDH"/>
</dbReference>
<dbReference type="AlphaFoldDB" id="A0A9W9N8B6"/>
<evidence type="ECO:0000313" key="8">
    <source>
        <dbReference type="Proteomes" id="UP001150941"/>
    </source>
</evidence>
<comment type="caution">
    <text evidence="7">The sequence shown here is derived from an EMBL/GenBank/DDBJ whole genome shotgun (WGS) entry which is preliminary data.</text>
</comment>
<dbReference type="Proteomes" id="UP001150941">
    <property type="component" value="Unassembled WGS sequence"/>
</dbReference>
<evidence type="ECO:0000256" key="5">
    <source>
        <dbReference type="SAM" id="Phobius"/>
    </source>
</evidence>
<organism evidence="7 8">
    <name type="scientific">Penicillium chermesinum</name>
    <dbReference type="NCBI Taxonomy" id="63820"/>
    <lineage>
        <taxon>Eukaryota</taxon>
        <taxon>Fungi</taxon>
        <taxon>Dikarya</taxon>
        <taxon>Ascomycota</taxon>
        <taxon>Pezizomycotina</taxon>
        <taxon>Eurotiomycetes</taxon>
        <taxon>Eurotiomycetidae</taxon>
        <taxon>Eurotiales</taxon>
        <taxon>Aspergillaceae</taxon>
        <taxon>Penicillium</taxon>
    </lineage>
</organism>
<proteinExistence type="inferred from homology"/>
<sequence>MESPPKISTKSVLPPRAPSKSWLQHLTLDTLVKVLIRTVFNPFLAFVLVLCLRAQVTPPTHPAWIIAVGYLIFLSVVYVARVMNHRIAYGIPRMVDSEREVVLITGGASGLGLLIAQLYGMKGASVAVLDIKVFAEGELEATLGEDVEYFRCDVGNRQELEAVKETIEEKLGTPTVIINCAAARVNGLPLLELPADAAEKTLRTNLLAPFHLYQVFLPKIISDVDNGGTIVTISSVLGQTTPAGLSDYSASKAGLSALHRTLEAELRENDRIKMLLVEVGQMATPLFDWIKTPNRFLAPNLEPVEVAREIVATVDSGRGGGPPAARICENDQLSRQALPRTVGESSAAQRGERTCEPKAKDKDKCPVHLTYE</sequence>
<dbReference type="OrthoDB" id="5840532at2759"/>
<reference evidence="7" key="2">
    <citation type="journal article" date="2023" name="IMA Fungus">
        <title>Comparative genomic study of the Penicillium genus elucidates a diverse pangenome and 15 lateral gene transfer events.</title>
        <authorList>
            <person name="Petersen C."/>
            <person name="Sorensen T."/>
            <person name="Nielsen M.R."/>
            <person name="Sondergaard T.E."/>
            <person name="Sorensen J.L."/>
            <person name="Fitzpatrick D.A."/>
            <person name="Frisvad J.C."/>
            <person name="Nielsen K.L."/>
        </authorList>
    </citation>
    <scope>NUCLEOTIDE SEQUENCE</scope>
    <source>
        <strain evidence="7">IBT 19713</strain>
    </source>
</reference>
<accession>A0A9W9N8B6</accession>
<evidence type="ECO:0000313" key="7">
    <source>
        <dbReference type="EMBL" id="KAJ5215129.1"/>
    </source>
</evidence>
<dbReference type="RefSeq" id="XP_058325626.1">
    <property type="nucleotide sequence ID" value="XM_058480103.1"/>
</dbReference>
<comment type="similarity">
    <text evidence="1 3">Belongs to the short-chain dehydrogenases/reductases (SDR) family.</text>
</comment>
<dbReference type="InterPro" id="IPR057326">
    <property type="entry name" value="KR_dom"/>
</dbReference>
<dbReference type="SMART" id="SM00822">
    <property type="entry name" value="PKS_KR"/>
    <property type="match status" value="1"/>
</dbReference>
<keyword evidence="5" id="KW-1133">Transmembrane helix</keyword>
<feature type="domain" description="Ketoreductase" evidence="6">
    <location>
        <begin position="100"/>
        <end position="274"/>
    </location>
</feature>
<feature type="transmembrane region" description="Helical" evidence="5">
    <location>
        <begin position="62"/>
        <end position="80"/>
    </location>
</feature>
<keyword evidence="5" id="KW-0472">Membrane</keyword>
<evidence type="ECO:0000256" key="2">
    <source>
        <dbReference type="ARBA" id="ARBA00023002"/>
    </source>
</evidence>
<dbReference type="InterPro" id="IPR036291">
    <property type="entry name" value="NAD(P)-bd_dom_sf"/>
</dbReference>
<dbReference type="EMBL" id="JAPQKS010000009">
    <property type="protein sequence ID" value="KAJ5215129.1"/>
    <property type="molecule type" value="Genomic_DNA"/>
</dbReference>
<dbReference type="PANTHER" id="PTHR24322:SF736">
    <property type="entry name" value="RETINOL DEHYDROGENASE 10"/>
    <property type="match status" value="1"/>
</dbReference>
<dbReference type="GO" id="GO:0016616">
    <property type="term" value="F:oxidoreductase activity, acting on the CH-OH group of donors, NAD or NADP as acceptor"/>
    <property type="evidence" value="ECO:0007669"/>
    <property type="project" value="TreeGrafter"/>
</dbReference>
<keyword evidence="2" id="KW-0560">Oxidoreductase</keyword>
<evidence type="ECO:0000256" key="1">
    <source>
        <dbReference type="ARBA" id="ARBA00006484"/>
    </source>
</evidence>
<reference evidence="7" key="1">
    <citation type="submission" date="2022-11" db="EMBL/GenBank/DDBJ databases">
        <authorList>
            <person name="Petersen C."/>
        </authorList>
    </citation>
    <scope>NUCLEOTIDE SEQUENCE</scope>
    <source>
        <strain evidence="7">IBT 19713</strain>
    </source>
</reference>
<dbReference type="PANTHER" id="PTHR24322">
    <property type="entry name" value="PKSB"/>
    <property type="match status" value="1"/>
</dbReference>
<gene>
    <name evidence="7" type="ORF">N7468_010808</name>
</gene>
<protein>
    <recommendedName>
        <fullName evidence="6">Ketoreductase domain-containing protein</fullName>
    </recommendedName>
</protein>
<dbReference type="Pfam" id="PF00106">
    <property type="entry name" value="adh_short"/>
    <property type="match status" value="1"/>
</dbReference>
<evidence type="ECO:0000256" key="3">
    <source>
        <dbReference type="RuleBase" id="RU000363"/>
    </source>
</evidence>
<evidence type="ECO:0000256" key="4">
    <source>
        <dbReference type="SAM" id="MobiDB-lite"/>
    </source>
</evidence>
<keyword evidence="8" id="KW-1185">Reference proteome</keyword>
<name>A0A9W9N8B6_9EURO</name>
<dbReference type="PRINTS" id="PR00080">
    <property type="entry name" value="SDRFAMILY"/>
</dbReference>
<dbReference type="InterPro" id="IPR002347">
    <property type="entry name" value="SDR_fam"/>
</dbReference>
<dbReference type="SUPFAM" id="SSF51735">
    <property type="entry name" value="NAD(P)-binding Rossmann-fold domains"/>
    <property type="match status" value="1"/>
</dbReference>
<feature type="region of interest" description="Disordered" evidence="4">
    <location>
        <begin position="333"/>
        <end position="363"/>
    </location>
</feature>
<evidence type="ECO:0000259" key="6">
    <source>
        <dbReference type="SMART" id="SM00822"/>
    </source>
</evidence>
<dbReference type="GeneID" id="83207407"/>
<feature type="transmembrane region" description="Helical" evidence="5">
    <location>
        <begin position="34"/>
        <end position="56"/>
    </location>
</feature>